<dbReference type="Proteomes" id="UP001263246">
    <property type="component" value="Unassembled WGS sequence"/>
</dbReference>
<dbReference type="EMBL" id="JAWHPR010000001">
    <property type="protein sequence ID" value="MDU8687275.1"/>
    <property type="molecule type" value="Genomic_DNA"/>
</dbReference>
<dbReference type="Gene3D" id="3.40.50.10190">
    <property type="entry name" value="BRCT domain"/>
    <property type="match status" value="1"/>
</dbReference>
<gene>
    <name evidence="1" type="ORF">RX402_00690</name>
</gene>
<organism evidence="1 2">
    <name type="scientific">Faecalibacterium wellingii</name>
    <dbReference type="NCBI Taxonomy" id="2929491"/>
    <lineage>
        <taxon>Bacteria</taxon>
        <taxon>Bacillati</taxon>
        <taxon>Bacillota</taxon>
        <taxon>Clostridia</taxon>
        <taxon>Eubacteriales</taxon>
        <taxon>Oscillospiraceae</taxon>
        <taxon>Faecalibacterium</taxon>
    </lineage>
</organism>
<keyword evidence="2" id="KW-1185">Reference proteome</keyword>
<sequence>MNLKEIALRLREYKRVYVTGTPVMLRSRLDFLDIFSAYGLTADMSVSKKIGVLVACSNPMQKKIDQAKALNIPVISEQQWFELMPELEALGMWNGKPIPFADDNGIYHIDVGGDG</sequence>
<accession>A0ABU3TVG4</accession>
<reference evidence="1 2" key="1">
    <citation type="submission" date="2023-10" db="EMBL/GenBank/DDBJ databases">
        <title>Host Genetic Regulation of Human Gut Microbial Structural Variation.</title>
        <authorList>
            <person name="Harmsen H.J.M."/>
        </authorList>
    </citation>
    <scope>NUCLEOTIDE SEQUENCE [LARGE SCALE GENOMIC DNA]</scope>
    <source>
        <strain evidence="1 2">HTF-F</strain>
    </source>
</reference>
<protein>
    <submittedName>
        <fullName evidence="1">Uncharacterized protein</fullName>
    </submittedName>
</protein>
<dbReference type="RefSeq" id="WP_249238508.1">
    <property type="nucleotide sequence ID" value="NZ_CP094473.1"/>
</dbReference>
<dbReference type="InterPro" id="IPR036420">
    <property type="entry name" value="BRCT_dom_sf"/>
</dbReference>
<evidence type="ECO:0000313" key="1">
    <source>
        <dbReference type="EMBL" id="MDU8687275.1"/>
    </source>
</evidence>
<dbReference type="SUPFAM" id="SSF52113">
    <property type="entry name" value="BRCT domain"/>
    <property type="match status" value="1"/>
</dbReference>
<evidence type="ECO:0000313" key="2">
    <source>
        <dbReference type="Proteomes" id="UP001263246"/>
    </source>
</evidence>
<name>A0ABU3TVG4_9FIRM</name>
<comment type="caution">
    <text evidence="1">The sequence shown here is derived from an EMBL/GenBank/DDBJ whole genome shotgun (WGS) entry which is preliminary data.</text>
</comment>
<proteinExistence type="predicted"/>